<organism evidence="2 3">
    <name type="scientific">Candidatus Marsarchaeota G1 archaeon OSP_D</name>
    <dbReference type="NCBI Taxonomy" id="1978155"/>
    <lineage>
        <taxon>Archaea</taxon>
        <taxon>Candidatus Marsarchaeota</taxon>
        <taxon>Candidatus Marsarchaeota group 1</taxon>
    </lineage>
</organism>
<dbReference type="AlphaFoldDB" id="A0A2R6AC01"/>
<protein>
    <submittedName>
        <fullName evidence="2">Uncharacterized protein</fullName>
    </submittedName>
</protein>
<keyword evidence="1" id="KW-1133">Transmembrane helix</keyword>
<comment type="caution">
    <text evidence="2">The sequence shown here is derived from an EMBL/GenBank/DDBJ whole genome shotgun (WGS) entry which is preliminary data.</text>
</comment>
<evidence type="ECO:0000313" key="2">
    <source>
        <dbReference type="EMBL" id="PSN83865.1"/>
    </source>
</evidence>
<dbReference type="EMBL" id="NEXC01000013">
    <property type="protein sequence ID" value="PSN83865.1"/>
    <property type="molecule type" value="Genomic_DNA"/>
</dbReference>
<keyword evidence="1" id="KW-0812">Transmembrane</keyword>
<evidence type="ECO:0000256" key="1">
    <source>
        <dbReference type="SAM" id="Phobius"/>
    </source>
</evidence>
<reference evidence="2 3" key="1">
    <citation type="submission" date="2017-04" db="EMBL/GenBank/DDBJ databases">
        <title>Novel microbial lineages endemic to geothermal iron-oxide mats fill important gaps in the evolutionary history of Archaea.</title>
        <authorList>
            <person name="Jay Z.J."/>
            <person name="Beam J.P."/>
            <person name="Dlakic M."/>
            <person name="Rusch D.B."/>
            <person name="Kozubal M.A."/>
            <person name="Inskeep W.P."/>
        </authorList>
    </citation>
    <scope>NUCLEOTIDE SEQUENCE [LARGE SCALE GENOMIC DNA]</scope>
    <source>
        <strain evidence="2">OSP_D</strain>
    </source>
</reference>
<feature type="transmembrane region" description="Helical" evidence="1">
    <location>
        <begin position="30"/>
        <end position="52"/>
    </location>
</feature>
<proteinExistence type="predicted"/>
<feature type="transmembrane region" description="Helical" evidence="1">
    <location>
        <begin position="73"/>
        <end position="97"/>
    </location>
</feature>
<dbReference type="Proteomes" id="UP000240880">
    <property type="component" value="Unassembled WGS sequence"/>
</dbReference>
<name>A0A2R6AC01_9ARCH</name>
<sequence>MAYFGAIALKYVTQTLTLNYYVGFVGSNPYALGLYFGSLTVVFEVLGAYLVARYATSRGKLFLNDAMPYGLGLSLWENGVLTSLLVLINYISYYALLSSPSTHDKVYALLIAHYPELFLPPVQALPLVGVAVVECRP</sequence>
<keyword evidence="1" id="KW-0472">Membrane</keyword>
<feature type="transmembrane region" description="Helical" evidence="1">
    <location>
        <begin position="117"/>
        <end position="135"/>
    </location>
</feature>
<evidence type="ECO:0000313" key="3">
    <source>
        <dbReference type="Proteomes" id="UP000240880"/>
    </source>
</evidence>
<gene>
    <name evidence="2" type="ORF">B9Q01_03260</name>
</gene>
<dbReference type="Pfam" id="PF10086">
    <property type="entry name" value="YhfC"/>
    <property type="match status" value="1"/>
</dbReference>
<dbReference type="InterPro" id="IPR011397">
    <property type="entry name" value="YhfC"/>
</dbReference>
<accession>A0A2R6AC01</accession>